<dbReference type="RefSeq" id="WP_176228821.1">
    <property type="nucleotide sequence ID" value="NZ_FXAZ01000001.1"/>
</dbReference>
<name>A0A1X7IE53_9BACL</name>
<proteinExistence type="predicted"/>
<evidence type="ECO:0000313" key="1">
    <source>
        <dbReference type="EMBL" id="SMG12464.1"/>
    </source>
</evidence>
<protein>
    <submittedName>
        <fullName evidence="1">Uncharacterized protein</fullName>
    </submittedName>
</protein>
<reference evidence="1 2" key="1">
    <citation type="submission" date="2017-04" db="EMBL/GenBank/DDBJ databases">
        <authorList>
            <person name="Afonso C.L."/>
            <person name="Miller P.J."/>
            <person name="Scott M.A."/>
            <person name="Spackman E."/>
            <person name="Goraichik I."/>
            <person name="Dimitrov K.M."/>
            <person name="Suarez D.L."/>
            <person name="Swayne D.E."/>
        </authorList>
    </citation>
    <scope>NUCLEOTIDE SEQUENCE [LARGE SCALE GENOMIC DNA]</scope>
    <source>
        <strain evidence="1 2">11</strain>
    </source>
</reference>
<evidence type="ECO:0000313" key="2">
    <source>
        <dbReference type="Proteomes" id="UP000193834"/>
    </source>
</evidence>
<accession>A0A1X7IE53</accession>
<keyword evidence="2" id="KW-1185">Reference proteome</keyword>
<dbReference type="STRING" id="1852522.SAMN06295960_0332"/>
<gene>
    <name evidence="1" type="ORF">SAMN06295960_0332</name>
</gene>
<organism evidence="1 2">
    <name type="scientific">Paenibacillus aquistagni</name>
    <dbReference type="NCBI Taxonomy" id="1852522"/>
    <lineage>
        <taxon>Bacteria</taxon>
        <taxon>Bacillati</taxon>
        <taxon>Bacillota</taxon>
        <taxon>Bacilli</taxon>
        <taxon>Bacillales</taxon>
        <taxon>Paenibacillaceae</taxon>
        <taxon>Paenibacillus</taxon>
    </lineage>
</organism>
<sequence length="180" mass="19516">MDHANQMGQSPVTAAGQVQVPATLPAEVPAKKNMPSEQSQKQGSHADAMHHLCKNHMHHYVQLHTQDNQVYSGIITYVDDQYVHLSPPMPAPGMMGMQQHSYNCMPMDCAMPRAYHGGYGGYGGYHGGPYGRPRPPYYGGGYGYGGYGYGGYPGYGYGYGGYSPIILPLATLVALSLLPW</sequence>
<dbReference type="AlphaFoldDB" id="A0A1X7IE53"/>
<dbReference type="Proteomes" id="UP000193834">
    <property type="component" value="Unassembled WGS sequence"/>
</dbReference>
<dbReference type="EMBL" id="FXAZ01000001">
    <property type="protein sequence ID" value="SMG12464.1"/>
    <property type="molecule type" value="Genomic_DNA"/>
</dbReference>